<evidence type="ECO:0000256" key="7">
    <source>
        <dbReference type="ARBA" id="ARBA00023029"/>
    </source>
</evidence>
<name>A0A6M0T3P4_CLOBO</name>
<gene>
    <name evidence="11 13" type="primary">gyrB</name>
    <name evidence="13" type="ORF">EXM42_15595</name>
</gene>
<dbReference type="EMBL" id="SGJP01000041">
    <property type="protein sequence ID" value="NFA61755.1"/>
    <property type="molecule type" value="Genomic_DNA"/>
</dbReference>
<evidence type="ECO:0000256" key="10">
    <source>
        <dbReference type="ARBA" id="ARBA00063644"/>
    </source>
</evidence>
<comment type="caution">
    <text evidence="13">The sequence shown here is derived from an EMBL/GenBank/DDBJ whole genome shotgun (WGS) entry which is preliminary data.</text>
</comment>
<keyword evidence="3 11" id="KW-0479">Metal-binding</keyword>
<evidence type="ECO:0000256" key="1">
    <source>
        <dbReference type="ARBA" id="ARBA00000185"/>
    </source>
</evidence>
<keyword evidence="7 11" id="KW-0799">Topoisomerase</keyword>
<dbReference type="GO" id="GO:0034335">
    <property type="term" value="F:DNA negative supercoiling activity"/>
    <property type="evidence" value="ECO:0007669"/>
    <property type="project" value="UniProtKB-ARBA"/>
</dbReference>
<dbReference type="InterPro" id="IPR013759">
    <property type="entry name" value="Topo_IIA_B_C"/>
</dbReference>
<evidence type="ECO:0000256" key="4">
    <source>
        <dbReference type="ARBA" id="ARBA00022741"/>
    </source>
</evidence>
<evidence type="ECO:0000256" key="5">
    <source>
        <dbReference type="ARBA" id="ARBA00022840"/>
    </source>
</evidence>
<comment type="subunit">
    <text evidence="11">Heterotetramer, composed of two GyrA and two GyrB chains. In the heterotetramer, GyrA contains the active site tyrosine that forms a transient covalent intermediate with DNA, while GyrB binds cofactors and catalyzes ATP hydrolysis.</text>
</comment>
<dbReference type="GO" id="GO:0003677">
    <property type="term" value="F:DNA binding"/>
    <property type="evidence" value="ECO:0007669"/>
    <property type="project" value="UniProtKB-KW"/>
</dbReference>
<dbReference type="GO" id="GO:0006261">
    <property type="term" value="P:DNA-templated DNA replication"/>
    <property type="evidence" value="ECO:0007669"/>
    <property type="project" value="UniProtKB-UniRule"/>
</dbReference>
<dbReference type="Gene3D" id="3.30.230.10">
    <property type="match status" value="1"/>
</dbReference>
<dbReference type="PRINTS" id="PR01159">
    <property type="entry name" value="DNAGYRASEB"/>
</dbReference>
<dbReference type="CDD" id="cd16928">
    <property type="entry name" value="HATPase_GyrB-like"/>
    <property type="match status" value="1"/>
</dbReference>
<dbReference type="InterPro" id="IPR013506">
    <property type="entry name" value="Topo_IIA_bsu_dom2"/>
</dbReference>
<keyword evidence="9 11" id="KW-0413">Isomerase</keyword>
<dbReference type="Gene3D" id="3.40.50.670">
    <property type="match status" value="1"/>
</dbReference>
<comment type="similarity">
    <text evidence="2 11">Belongs to the type II topoisomerase GyrB family.</text>
</comment>
<dbReference type="PROSITE" id="PS50880">
    <property type="entry name" value="TOPRIM"/>
    <property type="match status" value="1"/>
</dbReference>
<comment type="subcellular location">
    <subcellularLocation>
        <location evidence="11">Cytoplasm</location>
    </subcellularLocation>
</comment>
<dbReference type="SMART" id="SM00433">
    <property type="entry name" value="TOP2c"/>
    <property type="match status" value="1"/>
</dbReference>
<comment type="cofactor">
    <cofactor evidence="11">
        <name>Mg(2+)</name>
        <dbReference type="ChEBI" id="CHEBI:18420"/>
    </cofactor>
    <cofactor evidence="11">
        <name>Mn(2+)</name>
        <dbReference type="ChEBI" id="CHEBI:29035"/>
    </cofactor>
    <cofactor evidence="11">
        <name>Ca(2+)</name>
        <dbReference type="ChEBI" id="CHEBI:29108"/>
    </cofactor>
    <text evidence="11">Binds two Mg(2+) per subunit. The magnesium ions form salt bridges with both the protein and the DNA. Can also accept other divalent metal cations, such as Mn(2+) or Ca(2+).</text>
</comment>
<proteinExistence type="inferred from homology"/>
<dbReference type="NCBIfam" id="TIGR01059">
    <property type="entry name" value="gyrB"/>
    <property type="match status" value="1"/>
</dbReference>
<evidence type="ECO:0000313" key="13">
    <source>
        <dbReference type="EMBL" id="NFA61755.1"/>
    </source>
</evidence>
<accession>A0A6M0T3P4</accession>
<evidence type="ECO:0000256" key="6">
    <source>
        <dbReference type="ARBA" id="ARBA00022842"/>
    </source>
</evidence>
<dbReference type="InterPro" id="IPR000565">
    <property type="entry name" value="Topo_IIA_B"/>
</dbReference>
<feature type="domain" description="Toprim" evidence="12">
    <location>
        <begin position="420"/>
        <end position="534"/>
    </location>
</feature>
<organism evidence="13 14">
    <name type="scientific">Clostridium botulinum</name>
    <dbReference type="NCBI Taxonomy" id="1491"/>
    <lineage>
        <taxon>Bacteria</taxon>
        <taxon>Bacillati</taxon>
        <taxon>Bacillota</taxon>
        <taxon>Clostridia</taxon>
        <taxon>Eubacteriales</taxon>
        <taxon>Clostridiaceae</taxon>
        <taxon>Clostridium</taxon>
    </lineage>
</organism>
<dbReference type="PROSITE" id="PS00177">
    <property type="entry name" value="TOPOISOMERASE_II"/>
    <property type="match status" value="1"/>
</dbReference>
<comment type="miscellaneous">
    <text evidence="11">Few gyrases are as efficient as E.coli at forming negative supercoils. Not all organisms have 2 type II topoisomerases; in organisms with a single type II topoisomerase this enzyme also has to decatenate newly replicated chromosomes.</text>
</comment>
<keyword evidence="11" id="KW-0963">Cytoplasm</keyword>
<evidence type="ECO:0000256" key="11">
    <source>
        <dbReference type="HAMAP-Rule" id="MF_01898"/>
    </source>
</evidence>
<comment type="subunit">
    <text evidence="10">Heterotetramer composed of ParC and ParE.</text>
</comment>
<dbReference type="NCBIfam" id="NF004189">
    <property type="entry name" value="PRK05644.1"/>
    <property type="match status" value="1"/>
</dbReference>
<dbReference type="AlphaFoldDB" id="A0A6M0T3P4"/>
<dbReference type="SMART" id="SM00387">
    <property type="entry name" value="HATPase_c"/>
    <property type="match status" value="1"/>
</dbReference>
<dbReference type="InterPro" id="IPR014721">
    <property type="entry name" value="Ribsml_uS5_D2-typ_fold_subgr"/>
</dbReference>
<dbReference type="GO" id="GO:0005694">
    <property type="term" value="C:chromosome"/>
    <property type="evidence" value="ECO:0007669"/>
    <property type="project" value="InterPro"/>
</dbReference>
<dbReference type="InterPro" id="IPR006171">
    <property type="entry name" value="TOPRIM_dom"/>
</dbReference>
<dbReference type="InterPro" id="IPR020568">
    <property type="entry name" value="Ribosomal_Su5_D2-typ_SF"/>
</dbReference>
<dbReference type="Gene3D" id="3.30.565.10">
    <property type="entry name" value="Histidine kinase-like ATPase, C-terminal domain"/>
    <property type="match status" value="1"/>
</dbReference>
<dbReference type="GO" id="GO:0005524">
    <property type="term" value="F:ATP binding"/>
    <property type="evidence" value="ECO:0007669"/>
    <property type="project" value="UniProtKB-UniRule"/>
</dbReference>
<comment type="catalytic activity">
    <reaction evidence="1 11">
        <text>ATP-dependent breakage, passage and rejoining of double-stranded DNA.</text>
        <dbReference type="EC" id="5.6.2.2"/>
    </reaction>
</comment>
<keyword evidence="5 11" id="KW-0067">ATP-binding</keyword>
<dbReference type="InterPro" id="IPR036890">
    <property type="entry name" value="HATPase_C_sf"/>
</dbReference>
<dbReference type="Pfam" id="PF02518">
    <property type="entry name" value="HATPase_c"/>
    <property type="match status" value="1"/>
</dbReference>
<dbReference type="EC" id="5.6.2.2" evidence="11"/>
<dbReference type="HAMAP" id="MF_01898">
    <property type="entry name" value="GyrB"/>
    <property type="match status" value="1"/>
</dbReference>
<dbReference type="CDD" id="cd03366">
    <property type="entry name" value="TOPRIM_TopoIIA_GyrB"/>
    <property type="match status" value="1"/>
</dbReference>
<dbReference type="InterPro" id="IPR018522">
    <property type="entry name" value="TopoIIA_CS"/>
</dbReference>
<feature type="binding site" evidence="11">
    <location>
        <position position="499"/>
    </location>
    <ligand>
        <name>Mg(2+)</name>
        <dbReference type="ChEBI" id="CHEBI:18420"/>
        <label>2</label>
    </ligand>
</feature>
<evidence type="ECO:0000256" key="9">
    <source>
        <dbReference type="ARBA" id="ARBA00023235"/>
    </source>
</evidence>
<dbReference type="SUPFAM" id="SSF54211">
    <property type="entry name" value="Ribosomal protein S5 domain 2-like"/>
    <property type="match status" value="1"/>
</dbReference>
<protein>
    <recommendedName>
        <fullName evidence="11">DNA gyrase subunit B</fullName>
        <ecNumber evidence="11">5.6.2.2</ecNumber>
    </recommendedName>
</protein>
<dbReference type="InterPro" id="IPR002288">
    <property type="entry name" value="DNA_gyrase_B_C"/>
</dbReference>
<dbReference type="GO" id="GO:0046872">
    <property type="term" value="F:metal ion binding"/>
    <property type="evidence" value="ECO:0007669"/>
    <property type="project" value="UniProtKB-KW"/>
</dbReference>
<dbReference type="GO" id="GO:0006265">
    <property type="term" value="P:DNA topological change"/>
    <property type="evidence" value="ECO:0007669"/>
    <property type="project" value="UniProtKB-UniRule"/>
</dbReference>
<feature type="site" description="Interaction with DNA" evidence="11">
    <location>
        <position position="451"/>
    </location>
</feature>
<dbReference type="FunFam" id="3.30.565.10:FF:000002">
    <property type="entry name" value="DNA gyrase subunit B"/>
    <property type="match status" value="1"/>
</dbReference>
<dbReference type="Pfam" id="PF01751">
    <property type="entry name" value="Toprim"/>
    <property type="match status" value="1"/>
</dbReference>
<dbReference type="Pfam" id="PF00986">
    <property type="entry name" value="DNA_gyraseB_C"/>
    <property type="match status" value="1"/>
</dbReference>
<reference evidence="13 14" key="1">
    <citation type="submission" date="2019-02" db="EMBL/GenBank/DDBJ databases">
        <title>Genome sequencing of Clostridium botulinum clinical isolates.</title>
        <authorList>
            <person name="Brunt J."/>
            <person name="Van Vliet A.H.M."/>
            <person name="Stringer S.C."/>
            <person name="Grant K.A."/>
            <person name="Carter A.C."/>
            <person name="Peck M.W."/>
        </authorList>
    </citation>
    <scope>NUCLEOTIDE SEQUENCE [LARGE SCALE GENOMIC DNA]</scope>
    <source>
        <strain evidence="13 14">R1125/03</strain>
    </source>
</reference>
<sequence>MSQENKQVYDESQIQVLEGLEAVRKRPGMYIGSTSLRGLHHLVYEIVDNSIDEALAGFCTHIEVFIHKDNSITVIDDGRGMPVGMHSKVKKPAVEVIMTILHAGGKFGGGGYKVSGGLHGVGASVVNALSEQCEVEVRREGHIWKQKFERGITKTGLDIVGDTEDHGTKIYFKPDIEIFDELEFEYDTLAHRLRELAFLNKGIKISLTDERYDKKEMFHYEGGLRSFVLYLNRNKEKLHQQPIYVDENKDGCIVEIAMQYNDGYAENIFSFANNIDTIEGGTHLAGFKSALTRVINDYARKFNYLKDTDKNLSGDDVREGLTAVISVKLTDPQFEGQTKTKLGNGEVRGIVDTIVGQSIGSFLEENPNVGKIIIEKGLSASRAREAAKRARELTRRKSVLESTSLPGKLSDCSSKDPSLCEIYLVEGDSAGGSAKQGRNREFQAILPLKGKIMNVEKQRLDKILASDEIRAMITAFGAGIGKEFDIDKIRYNRIIIMTDADVDGAHIRTLLLTFFYRYMKELIEEGHVYIAQPPLYRIYKSKKEIYVYSDPELDAALLELGGKDANTNIQRYKGLGEMNPEQLWETTMDPEHRTLLQVTVEDAMEADEIFTILMGTKVEPRRDFIESNADKVVNLDI</sequence>
<dbReference type="InterPro" id="IPR003594">
    <property type="entry name" value="HATPase_dom"/>
</dbReference>
<dbReference type="FunFam" id="3.30.230.10:FF:000005">
    <property type="entry name" value="DNA gyrase subunit B"/>
    <property type="match status" value="1"/>
</dbReference>
<dbReference type="GO" id="GO:0005737">
    <property type="term" value="C:cytoplasm"/>
    <property type="evidence" value="ECO:0007669"/>
    <property type="project" value="UniProtKB-SubCell"/>
</dbReference>
<keyword evidence="6 11" id="KW-0460">Magnesium</keyword>
<evidence type="ECO:0000256" key="2">
    <source>
        <dbReference type="ARBA" id="ARBA00010708"/>
    </source>
</evidence>
<evidence type="ECO:0000256" key="3">
    <source>
        <dbReference type="ARBA" id="ARBA00022723"/>
    </source>
</evidence>
<dbReference type="InterPro" id="IPR001241">
    <property type="entry name" value="Topo_IIA"/>
</dbReference>
<dbReference type="InterPro" id="IPR034160">
    <property type="entry name" value="TOPRIM_GyrB"/>
</dbReference>
<feature type="binding site" evidence="11">
    <location>
        <position position="426"/>
    </location>
    <ligand>
        <name>Mg(2+)</name>
        <dbReference type="ChEBI" id="CHEBI:18420"/>
        <label>1</label>
        <note>catalytic</note>
    </ligand>
</feature>
<evidence type="ECO:0000259" key="12">
    <source>
        <dbReference type="PROSITE" id="PS50880"/>
    </source>
</evidence>
<keyword evidence="4 11" id="KW-0547">Nucleotide-binding</keyword>
<comment type="function">
    <text evidence="11">A type II topoisomerase that negatively supercoils closed circular double-stranded (ds) DNA in an ATP-dependent manner to modulate DNA topology and maintain chromosomes in an underwound state. Negative supercoiling favors strand separation, and DNA replication, transcription, recombination and repair, all of which involve strand separation. Also able to catalyze the interconversion of other topological isomers of dsDNA rings, including catenanes and knotted rings. Type II topoisomerases break and join 2 DNA strands simultaneously in an ATP-dependent manner.</text>
</comment>
<feature type="binding site" evidence="11">
    <location>
        <position position="499"/>
    </location>
    <ligand>
        <name>Mg(2+)</name>
        <dbReference type="ChEBI" id="CHEBI:18420"/>
        <label>1</label>
        <note>catalytic</note>
    </ligand>
</feature>
<dbReference type="NCBIfam" id="NF011501">
    <property type="entry name" value="PRK14939.1"/>
    <property type="match status" value="1"/>
</dbReference>
<dbReference type="PANTHER" id="PTHR45866">
    <property type="entry name" value="DNA GYRASE/TOPOISOMERASE SUBUNIT B"/>
    <property type="match status" value="1"/>
</dbReference>
<dbReference type="PANTHER" id="PTHR45866:SF1">
    <property type="entry name" value="DNA GYRASE SUBUNIT B, MITOCHONDRIAL"/>
    <property type="match status" value="1"/>
</dbReference>
<evidence type="ECO:0000256" key="8">
    <source>
        <dbReference type="ARBA" id="ARBA00023125"/>
    </source>
</evidence>
<feature type="site" description="Interaction with DNA" evidence="11">
    <location>
        <position position="454"/>
    </location>
</feature>
<dbReference type="InterPro" id="IPR011557">
    <property type="entry name" value="GyrB"/>
</dbReference>
<dbReference type="Proteomes" id="UP000473089">
    <property type="component" value="Unassembled WGS sequence"/>
</dbReference>
<dbReference type="SUPFAM" id="SSF55874">
    <property type="entry name" value="ATPase domain of HSP90 chaperone/DNA topoisomerase II/histidine kinase"/>
    <property type="match status" value="1"/>
</dbReference>
<dbReference type="Pfam" id="PF00204">
    <property type="entry name" value="DNA_gyraseB"/>
    <property type="match status" value="1"/>
</dbReference>
<dbReference type="CDD" id="cd00822">
    <property type="entry name" value="TopoII_Trans_DNA_gyrase"/>
    <property type="match status" value="1"/>
</dbReference>
<dbReference type="PRINTS" id="PR00418">
    <property type="entry name" value="TPI2FAMILY"/>
</dbReference>
<dbReference type="InterPro" id="IPR013760">
    <property type="entry name" value="Topo_IIA-like_dom_sf"/>
</dbReference>
<keyword evidence="8" id="KW-0238">DNA-binding</keyword>
<dbReference type="FunFam" id="3.40.50.670:FF:000002">
    <property type="entry name" value="DNA gyrase subunit B"/>
    <property type="match status" value="1"/>
</dbReference>
<evidence type="ECO:0000313" key="14">
    <source>
        <dbReference type="Proteomes" id="UP000473089"/>
    </source>
</evidence>
<dbReference type="SUPFAM" id="SSF56719">
    <property type="entry name" value="Type II DNA topoisomerase"/>
    <property type="match status" value="1"/>
</dbReference>
<feature type="binding site" evidence="11">
    <location>
        <position position="501"/>
    </location>
    <ligand>
        <name>Mg(2+)</name>
        <dbReference type="ChEBI" id="CHEBI:18420"/>
        <label>2</label>
    </ligand>
</feature>